<accession>A0ABU0ERN4</accession>
<dbReference type="Proteomes" id="UP001229651">
    <property type="component" value="Unassembled WGS sequence"/>
</dbReference>
<name>A0ABU0ERN4_9PSEU</name>
<reference evidence="1 2" key="1">
    <citation type="submission" date="2023-07" db="EMBL/GenBank/DDBJ databases">
        <title>Sequencing the genomes of 1000 actinobacteria strains.</title>
        <authorList>
            <person name="Klenk H.-P."/>
        </authorList>
    </citation>
    <scope>NUCLEOTIDE SEQUENCE [LARGE SCALE GENOMIC DNA]</scope>
    <source>
        <strain evidence="1 2">DSM 45805</strain>
    </source>
</reference>
<protein>
    <submittedName>
        <fullName evidence="1">Uncharacterized protein YydD (DUF2326 family)</fullName>
    </submittedName>
</protein>
<evidence type="ECO:0000313" key="1">
    <source>
        <dbReference type="EMBL" id="MDQ0377958.1"/>
    </source>
</evidence>
<gene>
    <name evidence="1" type="ORF">FB470_001952</name>
</gene>
<comment type="caution">
    <text evidence="1">The sequence shown here is derived from an EMBL/GenBank/DDBJ whole genome shotgun (WGS) entry which is preliminary data.</text>
</comment>
<organism evidence="1 2">
    <name type="scientific">Amycolatopsis thermophila</name>
    <dbReference type="NCBI Taxonomy" id="206084"/>
    <lineage>
        <taxon>Bacteria</taxon>
        <taxon>Bacillati</taxon>
        <taxon>Actinomycetota</taxon>
        <taxon>Actinomycetes</taxon>
        <taxon>Pseudonocardiales</taxon>
        <taxon>Pseudonocardiaceae</taxon>
        <taxon>Amycolatopsis</taxon>
    </lineage>
</organism>
<dbReference type="RefSeq" id="WP_306990572.1">
    <property type="nucleotide sequence ID" value="NZ_JAUSUT010000001.1"/>
</dbReference>
<keyword evidence="2" id="KW-1185">Reference proteome</keyword>
<proteinExistence type="predicted"/>
<evidence type="ECO:0000313" key="2">
    <source>
        <dbReference type="Proteomes" id="UP001229651"/>
    </source>
</evidence>
<sequence>MSGHTAAGYVRIDDVPRLRDALVDIDARLDALEHAVASLASALAERGVITDESTEQKDP</sequence>
<dbReference type="EMBL" id="JAUSUT010000001">
    <property type="protein sequence ID" value="MDQ0377958.1"/>
    <property type="molecule type" value="Genomic_DNA"/>
</dbReference>